<dbReference type="PROSITE" id="PS50076">
    <property type="entry name" value="DNAJ_2"/>
    <property type="match status" value="1"/>
</dbReference>
<feature type="compositionally biased region" description="Low complexity" evidence="6">
    <location>
        <begin position="81"/>
        <end position="97"/>
    </location>
</feature>
<accession>A0A7M2X050</accession>
<dbReference type="SUPFAM" id="SSF46565">
    <property type="entry name" value="Chaperone J-domain"/>
    <property type="match status" value="1"/>
</dbReference>
<feature type="region of interest" description="Disordered" evidence="6">
    <location>
        <begin position="71"/>
        <end position="97"/>
    </location>
</feature>
<keyword evidence="3" id="KW-0863">Zinc-finger</keyword>
<organism evidence="8 9">
    <name type="scientific">Humisphaera borealis</name>
    <dbReference type="NCBI Taxonomy" id="2807512"/>
    <lineage>
        <taxon>Bacteria</taxon>
        <taxon>Pseudomonadati</taxon>
        <taxon>Planctomycetota</taxon>
        <taxon>Phycisphaerae</taxon>
        <taxon>Tepidisphaerales</taxon>
        <taxon>Tepidisphaeraceae</taxon>
        <taxon>Humisphaera</taxon>
    </lineage>
</organism>
<dbReference type="SMART" id="SM00271">
    <property type="entry name" value="DnaJ"/>
    <property type="match status" value="1"/>
</dbReference>
<dbReference type="Gene3D" id="2.60.260.20">
    <property type="entry name" value="Urease metallochaperone UreE, N-terminal domain"/>
    <property type="match status" value="2"/>
</dbReference>
<evidence type="ECO:0000256" key="3">
    <source>
        <dbReference type="ARBA" id="ARBA00022771"/>
    </source>
</evidence>
<evidence type="ECO:0000313" key="9">
    <source>
        <dbReference type="Proteomes" id="UP000593765"/>
    </source>
</evidence>
<evidence type="ECO:0000256" key="6">
    <source>
        <dbReference type="SAM" id="MobiDB-lite"/>
    </source>
</evidence>
<dbReference type="Pfam" id="PF00226">
    <property type="entry name" value="DnaJ"/>
    <property type="match status" value="1"/>
</dbReference>
<keyword evidence="5" id="KW-0143">Chaperone</keyword>
<dbReference type="AlphaFoldDB" id="A0A7M2X050"/>
<dbReference type="InterPro" id="IPR002939">
    <property type="entry name" value="DnaJ_C"/>
</dbReference>
<dbReference type="Gene3D" id="1.10.287.110">
    <property type="entry name" value="DnaJ domain"/>
    <property type="match status" value="1"/>
</dbReference>
<dbReference type="PROSITE" id="PS00636">
    <property type="entry name" value="DNAJ_1"/>
    <property type="match status" value="1"/>
</dbReference>
<keyword evidence="2" id="KW-0677">Repeat</keyword>
<dbReference type="PANTHER" id="PTHR43096:SF52">
    <property type="entry name" value="DNAJ HOMOLOG 1, MITOCHONDRIAL-RELATED"/>
    <property type="match status" value="1"/>
</dbReference>
<evidence type="ECO:0000256" key="1">
    <source>
        <dbReference type="ARBA" id="ARBA00022723"/>
    </source>
</evidence>
<dbReference type="RefSeq" id="WP_206294261.1">
    <property type="nucleotide sequence ID" value="NZ_CP063458.1"/>
</dbReference>
<dbReference type="GO" id="GO:0051082">
    <property type="term" value="F:unfolded protein binding"/>
    <property type="evidence" value="ECO:0007669"/>
    <property type="project" value="InterPro"/>
</dbReference>
<feature type="domain" description="J" evidence="7">
    <location>
        <begin position="5"/>
        <end position="70"/>
    </location>
</feature>
<dbReference type="GO" id="GO:0005737">
    <property type="term" value="C:cytoplasm"/>
    <property type="evidence" value="ECO:0007669"/>
    <property type="project" value="TreeGrafter"/>
</dbReference>
<keyword evidence="1" id="KW-0479">Metal-binding</keyword>
<dbReference type="GO" id="GO:0042026">
    <property type="term" value="P:protein refolding"/>
    <property type="evidence" value="ECO:0007669"/>
    <property type="project" value="TreeGrafter"/>
</dbReference>
<evidence type="ECO:0000256" key="2">
    <source>
        <dbReference type="ARBA" id="ARBA00022737"/>
    </source>
</evidence>
<dbReference type="PANTHER" id="PTHR43096">
    <property type="entry name" value="DNAJ HOMOLOG 1, MITOCHONDRIAL-RELATED"/>
    <property type="match status" value="1"/>
</dbReference>
<dbReference type="FunFam" id="2.60.260.20:FF:000005">
    <property type="entry name" value="Chaperone protein dnaJ 1, mitochondrial"/>
    <property type="match status" value="1"/>
</dbReference>
<dbReference type="CDD" id="cd06257">
    <property type="entry name" value="DnaJ"/>
    <property type="match status" value="1"/>
</dbReference>
<sequence length="323" mass="35206">MAKRDYYEVLGVSKSATVEEIRRAHRKLVRQHHPDVNKNNKSSEEKFKEVQEAYDVLSDEQKRKEYDQFGHAGPNGGDPFGGFPRNPAGGRGNWNAGGASVQDFDPKDFSNAGDFGDIFEQFFGRGAGGGGARTQSRGGRARGHAEPVAPARGADIEHAVTLNFDQAARGVNLPLQINRDGRLETIDIKIPAGVKDGSKVRLKGKGQHVHGGEAGDLYIVTSVRPHEQFRRDELDILIDVPVSVYDAMLGTKANVQTLDGPVTITIPPGTSSGAKLRIKGRGVFRGDEKGDQLCVIKIIVPKDLDEEDKEVIRTLQAKRPVVL</sequence>
<dbReference type="PRINTS" id="PR00625">
    <property type="entry name" value="JDOMAIN"/>
</dbReference>
<evidence type="ECO:0000259" key="7">
    <source>
        <dbReference type="PROSITE" id="PS50076"/>
    </source>
</evidence>
<dbReference type="Proteomes" id="UP000593765">
    <property type="component" value="Chromosome"/>
</dbReference>
<protein>
    <submittedName>
        <fullName evidence="8">DnaJ domain-containing protein</fullName>
    </submittedName>
</protein>
<proteinExistence type="predicted"/>
<evidence type="ECO:0000256" key="4">
    <source>
        <dbReference type="ARBA" id="ARBA00022833"/>
    </source>
</evidence>
<gene>
    <name evidence="8" type="ORF">IPV69_07145</name>
</gene>
<keyword evidence="4" id="KW-0862">Zinc</keyword>
<dbReference type="KEGG" id="hbs:IPV69_07145"/>
<dbReference type="GO" id="GO:0008270">
    <property type="term" value="F:zinc ion binding"/>
    <property type="evidence" value="ECO:0007669"/>
    <property type="project" value="UniProtKB-KW"/>
</dbReference>
<dbReference type="SUPFAM" id="SSF49493">
    <property type="entry name" value="HSP40/DnaJ peptide-binding domain"/>
    <property type="match status" value="2"/>
</dbReference>
<reference evidence="8 9" key="1">
    <citation type="submission" date="2020-10" db="EMBL/GenBank/DDBJ databases">
        <title>Wide distribution of Phycisphaera-like planctomycetes from WD2101 soil group in peatlands and genome analysis of the first cultivated representative.</title>
        <authorList>
            <person name="Dedysh S.N."/>
            <person name="Beletsky A.V."/>
            <person name="Ivanova A."/>
            <person name="Kulichevskaya I.S."/>
            <person name="Suzina N.E."/>
            <person name="Philippov D.A."/>
            <person name="Rakitin A.L."/>
            <person name="Mardanov A.V."/>
            <person name="Ravin N.V."/>
        </authorList>
    </citation>
    <scope>NUCLEOTIDE SEQUENCE [LARGE SCALE GENOMIC DNA]</scope>
    <source>
        <strain evidence="8 9">M1803</strain>
    </source>
</reference>
<keyword evidence="9" id="KW-1185">Reference proteome</keyword>
<dbReference type="InterPro" id="IPR036869">
    <property type="entry name" value="J_dom_sf"/>
</dbReference>
<dbReference type="InterPro" id="IPR001623">
    <property type="entry name" value="DnaJ_domain"/>
</dbReference>
<feature type="region of interest" description="Disordered" evidence="6">
    <location>
        <begin position="28"/>
        <end position="47"/>
    </location>
</feature>
<feature type="region of interest" description="Disordered" evidence="6">
    <location>
        <begin position="127"/>
        <end position="146"/>
    </location>
</feature>
<evidence type="ECO:0000313" key="8">
    <source>
        <dbReference type="EMBL" id="QOV91126.1"/>
    </source>
</evidence>
<dbReference type="CDD" id="cd10747">
    <property type="entry name" value="DnaJ_C"/>
    <property type="match status" value="1"/>
</dbReference>
<feature type="compositionally biased region" description="Basic and acidic residues" evidence="6">
    <location>
        <begin position="32"/>
        <end position="47"/>
    </location>
</feature>
<dbReference type="EMBL" id="CP063458">
    <property type="protein sequence ID" value="QOV91126.1"/>
    <property type="molecule type" value="Genomic_DNA"/>
</dbReference>
<name>A0A7M2X050_9BACT</name>
<dbReference type="InterPro" id="IPR018253">
    <property type="entry name" value="DnaJ_domain_CS"/>
</dbReference>
<dbReference type="InterPro" id="IPR008971">
    <property type="entry name" value="HSP40/DnaJ_pept-bd"/>
</dbReference>
<dbReference type="Pfam" id="PF01556">
    <property type="entry name" value="DnaJ_C"/>
    <property type="match status" value="1"/>
</dbReference>
<evidence type="ECO:0000256" key="5">
    <source>
        <dbReference type="ARBA" id="ARBA00023186"/>
    </source>
</evidence>